<evidence type="ECO:0000313" key="8">
    <source>
        <dbReference type="EMBL" id="ANU63985.1"/>
    </source>
</evidence>
<dbReference type="RefSeq" id="WP_068961279.1">
    <property type="nucleotide sequence ID" value="NZ_CAJTAP010000033.1"/>
</dbReference>
<dbReference type="EMBL" id="CP015402">
    <property type="protein sequence ID" value="ANU63985.1"/>
    <property type="molecule type" value="Genomic_DNA"/>
</dbReference>
<evidence type="ECO:0000313" key="9">
    <source>
        <dbReference type="Proteomes" id="UP000186351"/>
    </source>
</evidence>
<dbReference type="AlphaFoldDB" id="A0A1B1SAZ7"/>
<protein>
    <submittedName>
        <fullName evidence="8">RagB/SusD family nutrient uptake outer membrane protein</fullName>
    </submittedName>
</protein>
<evidence type="ECO:0000259" key="7">
    <source>
        <dbReference type="Pfam" id="PF14322"/>
    </source>
</evidence>
<reference evidence="9" key="1">
    <citation type="submission" date="2016-04" db="EMBL/GenBank/DDBJ databases">
        <title>Complete Genome Sequences of Twelve Strains of a Stable Defined Moderately Diverse Mouse Microbiota 2 (sDMDMm2).</title>
        <authorList>
            <person name="Uchimura Y."/>
            <person name="Wyss M."/>
            <person name="Brugiroux S."/>
            <person name="Limenitakis J.P."/>
            <person name="Stecher B."/>
            <person name="McCoy K.D."/>
            <person name="Macpherson A.J."/>
        </authorList>
    </citation>
    <scope>NUCLEOTIDE SEQUENCE [LARGE SCALE GENOMIC DNA]</scope>
    <source>
        <strain evidence="9">YL27</strain>
    </source>
</reference>
<evidence type="ECO:0000259" key="6">
    <source>
        <dbReference type="Pfam" id="PF07980"/>
    </source>
</evidence>
<dbReference type="InterPro" id="IPR012944">
    <property type="entry name" value="SusD_RagB_dom"/>
</dbReference>
<dbReference type="GeneID" id="65537167"/>
<dbReference type="GO" id="GO:0009279">
    <property type="term" value="C:cell outer membrane"/>
    <property type="evidence" value="ECO:0007669"/>
    <property type="project" value="UniProtKB-SubCell"/>
</dbReference>
<evidence type="ECO:0000256" key="5">
    <source>
        <dbReference type="ARBA" id="ARBA00023237"/>
    </source>
</evidence>
<dbReference type="PROSITE" id="PS51257">
    <property type="entry name" value="PROKAR_LIPOPROTEIN"/>
    <property type="match status" value="1"/>
</dbReference>
<comment type="subcellular location">
    <subcellularLocation>
        <location evidence="1">Cell outer membrane</location>
    </subcellularLocation>
</comment>
<keyword evidence="9" id="KW-1185">Reference proteome</keyword>
<evidence type="ECO:0000256" key="3">
    <source>
        <dbReference type="ARBA" id="ARBA00022729"/>
    </source>
</evidence>
<name>A0A1B1SAZ7_9BACT</name>
<dbReference type="InterPro" id="IPR011990">
    <property type="entry name" value="TPR-like_helical_dom_sf"/>
</dbReference>
<accession>A0A1Z2XHK6</accession>
<evidence type="ECO:0000256" key="4">
    <source>
        <dbReference type="ARBA" id="ARBA00023136"/>
    </source>
</evidence>
<evidence type="ECO:0000256" key="1">
    <source>
        <dbReference type="ARBA" id="ARBA00004442"/>
    </source>
</evidence>
<dbReference type="InterPro" id="IPR033985">
    <property type="entry name" value="SusD-like_N"/>
</dbReference>
<keyword evidence="3" id="KW-0732">Signal</keyword>
<organism evidence="8 9">
    <name type="scientific">Muribaculum intestinale</name>
    <dbReference type="NCBI Taxonomy" id="1796646"/>
    <lineage>
        <taxon>Bacteria</taxon>
        <taxon>Pseudomonadati</taxon>
        <taxon>Bacteroidota</taxon>
        <taxon>Bacteroidia</taxon>
        <taxon>Bacteroidales</taxon>
        <taxon>Muribaculaceae</taxon>
        <taxon>Muribaculum</taxon>
    </lineage>
</organism>
<evidence type="ECO:0000256" key="2">
    <source>
        <dbReference type="ARBA" id="ARBA00006275"/>
    </source>
</evidence>
<dbReference type="OrthoDB" id="1031584at2"/>
<keyword evidence="4" id="KW-0472">Membrane</keyword>
<dbReference type="STRING" id="1796646.A4V02_09825"/>
<gene>
    <name evidence="8" type="ORF">A4V02_09825</name>
</gene>
<dbReference type="SUPFAM" id="SSF48452">
    <property type="entry name" value="TPR-like"/>
    <property type="match status" value="1"/>
</dbReference>
<feature type="domain" description="RagB/SusD" evidence="6">
    <location>
        <begin position="303"/>
        <end position="593"/>
    </location>
</feature>
<comment type="similarity">
    <text evidence="2">Belongs to the SusD family.</text>
</comment>
<sequence>MKKYIIPIVMLLAVGATSCDDALDLEPQDRITDKDYFNTENDLMLFSNPFYNNILPKKAYDSQSDLIVAQDLSNELRGGSFRPIPKTSGGGGWKWTDLRRINTLLENVDKCDNPSAVVKYTAITRFFRAYFYFDKVVRFGDVPWYDTQIGSTNKDLLYKARDSRELVMTKMLEDVNYAIENLPDHKAQTNVPYRVTKWAALALKSQFCLFEGTFRKYHGLQIEGHDAEYYLKQSAEAAAELIENGPYKIWSSGKPASDYRDLFIAENANADEYILAIKYDNKIPMCHDAYGFSFTTARGMPGYTRKFINMYLMKDGTKFTDRAGWQEMTYADEIKNRDPRLSQSIRTPGFTLNKKVHNPNLSESVTGYNPIKFVPDGVTRNDYCSNDLPVFRIAEVMLNYAEARAELGELTQDDLDKTVNKIRDRVSMPHLDMAEANANPDYYLSSTEYGYPNVGGANKGVILEIRRERAVELSQEGDRWADIRRWKAGKCYDQPITGMYFPGAGSYDLDGDGKPEIVLYRADQAKPDVAGAQVYMIGSEVKLTQGDKGYVNYHGTVERTPFNEDRDYYYPISSYDIDLYKAAGYPLVQNPGWF</sequence>
<dbReference type="Pfam" id="PF07980">
    <property type="entry name" value="SusD_RagB"/>
    <property type="match status" value="1"/>
</dbReference>
<keyword evidence="5" id="KW-0998">Cell outer membrane</keyword>
<dbReference type="Gene3D" id="1.25.40.390">
    <property type="match status" value="1"/>
</dbReference>
<proteinExistence type="inferred from homology"/>
<accession>A0A1B1SAZ7</accession>
<dbReference type="KEGG" id="pary:A4V02_09825"/>
<feature type="domain" description="SusD-like N-terminal" evidence="7">
    <location>
        <begin position="99"/>
        <end position="209"/>
    </location>
</feature>
<dbReference type="Pfam" id="PF14322">
    <property type="entry name" value="SusD-like_3"/>
    <property type="match status" value="1"/>
</dbReference>
<dbReference type="Proteomes" id="UP000186351">
    <property type="component" value="Chromosome"/>
</dbReference>